<dbReference type="EMBL" id="CP150096">
    <property type="protein sequence ID" value="WZN45963.1"/>
    <property type="molecule type" value="Genomic_DNA"/>
</dbReference>
<keyword evidence="4" id="KW-1133">Transmembrane helix</keyword>
<dbReference type="InterPro" id="IPR011051">
    <property type="entry name" value="RmlC_Cupin_sf"/>
</dbReference>
<reference evidence="6 7" key="1">
    <citation type="submission" date="2024-03" db="EMBL/GenBank/DDBJ databases">
        <title>Chitinophaga caseinilytica sp. nov., a casein hydrolysing bacterium isolated from forest soil.</title>
        <authorList>
            <person name="Lee D.S."/>
            <person name="Han D.M."/>
            <person name="Baek J.H."/>
            <person name="Choi D.G."/>
            <person name="Jeon J.H."/>
            <person name="Jeon C.O."/>
        </authorList>
    </citation>
    <scope>NUCLEOTIDE SEQUENCE [LARGE SCALE GENOMIC DNA]</scope>
    <source>
        <strain evidence="6 7">KACC 19118</strain>
    </source>
</reference>
<dbReference type="SUPFAM" id="SSF51182">
    <property type="entry name" value="RmlC-like cupins"/>
    <property type="match status" value="1"/>
</dbReference>
<dbReference type="Gene3D" id="2.60.120.10">
    <property type="entry name" value="Jelly Rolls"/>
    <property type="match status" value="1"/>
</dbReference>
<keyword evidence="7" id="KW-1185">Reference proteome</keyword>
<dbReference type="InterPro" id="IPR018060">
    <property type="entry name" value="HTH_AraC"/>
</dbReference>
<keyword evidence="4" id="KW-0812">Transmembrane</keyword>
<dbReference type="InterPro" id="IPR018062">
    <property type="entry name" value="HTH_AraC-typ_CS"/>
</dbReference>
<gene>
    <name evidence="6" type="ORF">WJU22_23985</name>
</gene>
<keyword evidence="1" id="KW-0805">Transcription regulation</keyword>
<dbReference type="SMART" id="SM00342">
    <property type="entry name" value="HTH_ARAC"/>
    <property type="match status" value="1"/>
</dbReference>
<keyword evidence="2" id="KW-0238">DNA-binding</keyword>
<dbReference type="Proteomes" id="UP001449657">
    <property type="component" value="Chromosome"/>
</dbReference>
<name>A0ABZ2Z2Y8_9BACT</name>
<evidence type="ECO:0000313" key="6">
    <source>
        <dbReference type="EMBL" id="WZN45963.1"/>
    </source>
</evidence>
<evidence type="ECO:0000256" key="3">
    <source>
        <dbReference type="ARBA" id="ARBA00023163"/>
    </source>
</evidence>
<keyword evidence="3" id="KW-0804">Transcription</keyword>
<protein>
    <submittedName>
        <fullName evidence="6">AraC family transcriptional regulator</fullName>
    </submittedName>
</protein>
<evidence type="ECO:0000256" key="2">
    <source>
        <dbReference type="ARBA" id="ARBA00023125"/>
    </source>
</evidence>
<dbReference type="Gene3D" id="1.10.10.60">
    <property type="entry name" value="Homeodomain-like"/>
    <property type="match status" value="2"/>
</dbReference>
<dbReference type="Pfam" id="PF02311">
    <property type="entry name" value="AraC_binding"/>
    <property type="match status" value="1"/>
</dbReference>
<proteinExistence type="predicted"/>
<organism evidence="6 7">
    <name type="scientific">Chitinophaga caseinilytica</name>
    <dbReference type="NCBI Taxonomy" id="2267521"/>
    <lineage>
        <taxon>Bacteria</taxon>
        <taxon>Pseudomonadati</taxon>
        <taxon>Bacteroidota</taxon>
        <taxon>Chitinophagia</taxon>
        <taxon>Chitinophagales</taxon>
        <taxon>Chitinophagaceae</taxon>
        <taxon>Chitinophaga</taxon>
    </lineage>
</organism>
<dbReference type="Pfam" id="PF12833">
    <property type="entry name" value="HTH_18"/>
    <property type="match status" value="1"/>
</dbReference>
<evidence type="ECO:0000313" key="7">
    <source>
        <dbReference type="Proteomes" id="UP001449657"/>
    </source>
</evidence>
<accession>A0ABZ2Z2Y8</accession>
<evidence type="ECO:0000256" key="4">
    <source>
        <dbReference type="SAM" id="Phobius"/>
    </source>
</evidence>
<dbReference type="PANTHER" id="PTHR43280">
    <property type="entry name" value="ARAC-FAMILY TRANSCRIPTIONAL REGULATOR"/>
    <property type="match status" value="1"/>
</dbReference>
<dbReference type="RefSeq" id="WP_341840704.1">
    <property type="nucleotide sequence ID" value="NZ_CP149792.1"/>
</dbReference>
<dbReference type="PROSITE" id="PS00041">
    <property type="entry name" value="HTH_ARAC_FAMILY_1"/>
    <property type="match status" value="1"/>
</dbReference>
<evidence type="ECO:0000256" key="1">
    <source>
        <dbReference type="ARBA" id="ARBA00023015"/>
    </source>
</evidence>
<dbReference type="InterPro" id="IPR003313">
    <property type="entry name" value="AraC-bd"/>
</dbReference>
<dbReference type="InterPro" id="IPR009057">
    <property type="entry name" value="Homeodomain-like_sf"/>
</dbReference>
<feature type="transmembrane region" description="Helical" evidence="4">
    <location>
        <begin position="92"/>
        <end position="117"/>
    </location>
</feature>
<evidence type="ECO:0000259" key="5">
    <source>
        <dbReference type="PROSITE" id="PS01124"/>
    </source>
</evidence>
<sequence length="296" mass="33755">MKARLIETGLDANRQFRVKQVDEYFLNSPFHFHDTCEIVLIEEGYGKRIVGDHIDDFDQGDMVMMGPNLPHIWQTDNAFYHRRKNLRVKATVLYFAPAMVLGLVAGTDAAAAVEALLAKASRGLSIKQDAHARLLELFAEIQISEGLKRISLFLEALHLLAHTEDYDCLASDHYKNAMTVKDAGRFNDVYQFLITNFHREIPLDEVASVAKMSPTAFCRYFKTRTQKSFVSFLQEIRISHACKLLRRDDLSVMEVALESGYNNLVNFNKCFRNITSHSPSEYRKRMRAEAAGELIG</sequence>
<keyword evidence="4" id="KW-0472">Membrane</keyword>
<feature type="domain" description="HTH araC/xylS-type" evidence="5">
    <location>
        <begin position="187"/>
        <end position="285"/>
    </location>
</feature>
<dbReference type="SUPFAM" id="SSF46689">
    <property type="entry name" value="Homeodomain-like"/>
    <property type="match status" value="2"/>
</dbReference>
<dbReference type="PANTHER" id="PTHR43280:SF27">
    <property type="entry name" value="TRANSCRIPTIONAL REGULATOR MTLR"/>
    <property type="match status" value="1"/>
</dbReference>
<dbReference type="PROSITE" id="PS01124">
    <property type="entry name" value="HTH_ARAC_FAMILY_2"/>
    <property type="match status" value="1"/>
</dbReference>
<dbReference type="InterPro" id="IPR014710">
    <property type="entry name" value="RmlC-like_jellyroll"/>
</dbReference>